<dbReference type="EMBL" id="CP025741">
    <property type="protein sequence ID" value="AYA45889.1"/>
    <property type="molecule type" value="Genomic_DNA"/>
</dbReference>
<evidence type="ECO:0000313" key="12">
    <source>
        <dbReference type="EMBL" id="UZF15937.1"/>
    </source>
</evidence>
<organism evidence="8">
    <name type="scientific">Ralstonia solanacearum</name>
    <name type="common">Pseudomonas solanacearum</name>
    <dbReference type="NCBI Taxonomy" id="305"/>
    <lineage>
        <taxon>Bacteria</taxon>
        <taxon>Pseudomonadati</taxon>
        <taxon>Pseudomonadota</taxon>
        <taxon>Betaproteobacteria</taxon>
        <taxon>Burkholderiales</taxon>
        <taxon>Burkholderiaceae</taxon>
        <taxon>Ralstonia</taxon>
        <taxon>Ralstonia solanacearum species complex</taxon>
    </lineage>
</organism>
<proteinExistence type="predicted"/>
<dbReference type="EMBL" id="LN899821">
    <property type="protein sequence ID" value="CUV16652.1"/>
    <property type="molecule type" value="Genomic_DNA"/>
</dbReference>
<dbReference type="EMBL" id="CP085043">
    <property type="protein sequence ID" value="UZF15937.1"/>
    <property type="molecule type" value="Genomic_DNA"/>
</dbReference>
<protein>
    <submittedName>
        <fullName evidence="7">LPS export ABC transporter permease LptG</fullName>
    </submittedName>
    <submittedName>
        <fullName evidence="8">Putative permease transmembrane protein</fullName>
    </submittedName>
</protein>
<name>A0A0K1ZIF1_RALSL</name>
<keyword evidence="5 6" id="KW-0472">Membrane</keyword>
<evidence type="ECO:0000256" key="2">
    <source>
        <dbReference type="ARBA" id="ARBA00022475"/>
    </source>
</evidence>
<evidence type="ECO:0000256" key="5">
    <source>
        <dbReference type="ARBA" id="ARBA00023136"/>
    </source>
</evidence>
<dbReference type="EMBL" id="LN899824">
    <property type="protein sequence ID" value="CUV28748.1"/>
    <property type="molecule type" value="Genomic_DNA"/>
</dbReference>
<feature type="transmembrane region" description="Helical" evidence="6">
    <location>
        <begin position="344"/>
        <end position="361"/>
    </location>
</feature>
<feature type="transmembrane region" description="Helical" evidence="6">
    <location>
        <begin position="373"/>
        <end position="395"/>
    </location>
</feature>
<dbReference type="PANTHER" id="PTHR33529:SF2">
    <property type="entry name" value="LIPOPOLYSACCHARIDE EXPORT SYSTEM PERMEASE PROTEIN LPTG"/>
    <property type="match status" value="1"/>
</dbReference>
<reference evidence="12" key="4">
    <citation type="submission" date="2021-10" db="EMBL/GenBank/DDBJ databases">
        <title>Complete genome sequences of five Ralstonia solancearum strains isolated from sunflower.</title>
        <authorList>
            <person name="She X."/>
            <person name="He Z."/>
        </authorList>
    </citation>
    <scope>NUCLEOTIDE SEQUENCE</scope>
    <source>
        <strain evidence="12">RS638</strain>
    </source>
</reference>
<feature type="transmembrane region" description="Helical" evidence="6">
    <location>
        <begin position="318"/>
        <end position="337"/>
    </location>
</feature>
<dbReference type="AlphaFoldDB" id="A0A0K1ZIF1"/>
<dbReference type="GO" id="GO:0055085">
    <property type="term" value="P:transmembrane transport"/>
    <property type="evidence" value="ECO:0007669"/>
    <property type="project" value="InterPro"/>
</dbReference>
<reference evidence="13" key="3">
    <citation type="submission" date="2018-01" db="EMBL/GenBank/DDBJ databases">
        <title>Raltonia solanacearum P824 infects blueberry.</title>
        <authorList>
            <person name="Bocsanczy A.M."/>
            <person name="Norman D.J."/>
        </authorList>
    </citation>
    <scope>NUCLEOTIDE SEQUENCE [LARGE SCALE GENOMIC DNA]</scope>
    <source>
        <strain evidence="13">P824</strain>
    </source>
</reference>
<evidence type="ECO:0000313" key="9">
    <source>
        <dbReference type="EMBL" id="CUV28748.1"/>
    </source>
</evidence>
<dbReference type="InterPro" id="IPR005495">
    <property type="entry name" value="LptG/LptF_permease"/>
</dbReference>
<comment type="subcellular location">
    <subcellularLocation>
        <location evidence="1">Cell membrane</location>
        <topology evidence="1">Multi-pass membrane protein</topology>
    </subcellularLocation>
</comment>
<evidence type="ECO:0000256" key="4">
    <source>
        <dbReference type="ARBA" id="ARBA00022989"/>
    </source>
</evidence>
<evidence type="ECO:0000256" key="6">
    <source>
        <dbReference type="SAM" id="Phobius"/>
    </source>
</evidence>
<evidence type="ECO:0000313" key="10">
    <source>
        <dbReference type="EMBL" id="CUV43799.1"/>
    </source>
</evidence>
<reference evidence="7" key="2">
    <citation type="submission" date="2018-01" db="EMBL/GenBank/DDBJ databases">
        <title>Ralstonia pseudosolanacearum P824 infects blueberry.</title>
        <authorList>
            <person name="Bocsanczy A.M."/>
            <person name="Norman D.J."/>
        </authorList>
    </citation>
    <scope>NUCLEOTIDE SEQUENCE</scope>
    <source>
        <strain evidence="7">P824</strain>
    </source>
</reference>
<keyword evidence="4 6" id="KW-1133">Transmembrane helix</keyword>
<keyword evidence="2" id="KW-1003">Cell membrane</keyword>
<feature type="transmembrane region" description="Helical" evidence="6">
    <location>
        <begin position="21"/>
        <end position="39"/>
    </location>
</feature>
<dbReference type="Pfam" id="PF03739">
    <property type="entry name" value="LptF_LptG"/>
    <property type="match status" value="1"/>
</dbReference>
<dbReference type="GO" id="GO:0015920">
    <property type="term" value="P:lipopolysaccharide transport"/>
    <property type="evidence" value="ECO:0007669"/>
    <property type="project" value="TreeGrafter"/>
</dbReference>
<evidence type="ECO:0000256" key="1">
    <source>
        <dbReference type="ARBA" id="ARBA00004651"/>
    </source>
</evidence>
<evidence type="ECO:0000256" key="3">
    <source>
        <dbReference type="ARBA" id="ARBA00022692"/>
    </source>
</evidence>
<evidence type="ECO:0000313" key="8">
    <source>
        <dbReference type="EMBL" id="CUV16652.1"/>
    </source>
</evidence>
<dbReference type="GO" id="GO:0043190">
    <property type="term" value="C:ATP-binding cassette (ABC) transporter complex"/>
    <property type="evidence" value="ECO:0007669"/>
    <property type="project" value="InterPro"/>
</dbReference>
<accession>A0A0K1ZIF1</accession>
<feature type="transmembrane region" description="Helical" evidence="6">
    <location>
        <begin position="66"/>
        <end position="83"/>
    </location>
</feature>
<feature type="transmembrane region" description="Helical" evidence="6">
    <location>
        <begin position="104"/>
        <end position="123"/>
    </location>
</feature>
<keyword evidence="3 6" id="KW-0812">Transmembrane</keyword>
<evidence type="ECO:0000313" key="11">
    <source>
        <dbReference type="EMBL" id="CUV54390.1"/>
    </source>
</evidence>
<dbReference type="EMBL" id="LN899820">
    <property type="protein sequence ID" value="CUV54390.1"/>
    <property type="molecule type" value="Genomic_DNA"/>
</dbReference>
<dbReference type="PANTHER" id="PTHR33529">
    <property type="entry name" value="SLR0882 PROTEIN-RELATED"/>
    <property type="match status" value="1"/>
</dbReference>
<dbReference type="PATRIC" id="fig|305.92.peg.1100"/>
<reference evidence="8" key="1">
    <citation type="submission" date="2015-10" db="EMBL/GenBank/DDBJ databases">
        <authorList>
            <person name="Gilbert D.G."/>
        </authorList>
    </citation>
    <scope>NUCLEOTIDE SEQUENCE</scope>
    <source>
        <strain evidence="8">Phyl III-seqv23</strain>
    </source>
</reference>
<gene>
    <name evidence="7" type="primary">lptG</name>
    <name evidence="12" type="ORF">LH706_05690</name>
    <name evidence="8" type="ORF">PSS4_v1_160057</name>
    <name evidence="7" type="ORF">RSP824_05000</name>
    <name evidence="9" type="ORF">RUN1985_v1_280063</name>
    <name evidence="11" type="ORF">RUN215_v1_340005</name>
    <name evidence="10" type="ORF">TO10_v1_100124</name>
</gene>
<evidence type="ECO:0000313" key="13">
    <source>
        <dbReference type="Proteomes" id="UP000262427"/>
    </source>
</evidence>
<evidence type="ECO:0000313" key="7">
    <source>
        <dbReference type="EMBL" id="AYA45889.1"/>
    </source>
</evidence>
<dbReference type="NCBIfam" id="TIGR04408">
    <property type="entry name" value="LptG_lptG"/>
    <property type="match status" value="1"/>
</dbReference>
<dbReference type="InterPro" id="IPR030923">
    <property type="entry name" value="LptG"/>
</dbReference>
<dbReference type="EMBL" id="LN899827">
    <property type="protein sequence ID" value="CUV43799.1"/>
    <property type="molecule type" value="Genomic_DNA"/>
</dbReference>
<dbReference type="Proteomes" id="UP000262427">
    <property type="component" value="Chromosome CM"/>
</dbReference>
<sequence length="401" mass="45156">MMKILKMQVYEKYFARQIYGVFVFILFAVLALFIFFDMLSELGSVVGRYTTLIAFFHVMLQAPTRVYEVIPVAALISAIYVFSQMASQSEFTIFRVAGLDTRRALLSLFKIALPLALVTYVFGEFIGPKSEQFAQKVRLEALGATVSSGFRSGVWVKDRGPARPDGSGGEVTRFVNVGTLQPNQTIQGLRIYEFDANYRLSSIRVAQQARYQGHQHWELNDVTETRFIEFPRHVGAATPQDSKQAVPGAPDALAPDFRGEQTRLPKQDMRSELTPQILSVLMVTPDRMATLDLFQYIRHLRDNKQDTQRYEIALWKKVVYPFTVLVMMALSLPFAYLHARAGAVGLKVFGGIMLGLSFQLVNNLFSHVGLLNTWPAIFTAILPGALYLAVALVALRWAERH</sequence>